<dbReference type="Gene3D" id="3.90.76.10">
    <property type="entry name" value="Dipeptide-binding Protein, Domain 1"/>
    <property type="match status" value="1"/>
</dbReference>
<keyword evidence="7" id="KW-1185">Reference proteome</keyword>
<dbReference type="EMBL" id="JBHUMO010000056">
    <property type="protein sequence ID" value="MFD2729677.1"/>
    <property type="molecule type" value="Genomic_DNA"/>
</dbReference>
<keyword evidence="2" id="KW-0813">Transport</keyword>
<accession>A0ABW5TL52</accession>
<evidence type="ECO:0000313" key="6">
    <source>
        <dbReference type="EMBL" id="MFD2729677.1"/>
    </source>
</evidence>
<protein>
    <submittedName>
        <fullName evidence="6">ABC transporter substrate-binding protein</fullName>
    </submittedName>
</protein>
<evidence type="ECO:0000256" key="1">
    <source>
        <dbReference type="ARBA" id="ARBA00005695"/>
    </source>
</evidence>
<dbReference type="RefSeq" id="WP_379982261.1">
    <property type="nucleotide sequence ID" value="NZ_JBHUMO010000056.1"/>
</dbReference>
<dbReference type="Proteomes" id="UP001597427">
    <property type="component" value="Unassembled WGS sequence"/>
</dbReference>
<dbReference type="SUPFAM" id="SSF53850">
    <property type="entry name" value="Periplasmic binding protein-like II"/>
    <property type="match status" value="1"/>
</dbReference>
<dbReference type="InterPro" id="IPR039424">
    <property type="entry name" value="SBP_5"/>
</dbReference>
<dbReference type="PIRSF" id="PIRSF002741">
    <property type="entry name" value="MppA"/>
    <property type="match status" value="1"/>
</dbReference>
<dbReference type="PROSITE" id="PS51257">
    <property type="entry name" value="PROKAR_LIPOPROTEIN"/>
    <property type="match status" value="1"/>
</dbReference>
<dbReference type="Gene3D" id="3.40.190.10">
    <property type="entry name" value="Periplasmic binding protein-like II"/>
    <property type="match status" value="1"/>
</dbReference>
<evidence type="ECO:0000256" key="3">
    <source>
        <dbReference type="ARBA" id="ARBA00022729"/>
    </source>
</evidence>
<feature type="signal peptide" evidence="4">
    <location>
        <begin position="1"/>
        <end position="24"/>
    </location>
</feature>
<proteinExistence type="inferred from homology"/>
<sequence>MTIKTKKKAIWMGIITLLSVTLLAACGGSSDSSSGSSTESSSATKKDTLYIGLTNAPSGFNPANSTDTAGQWILRMLYPTLLDQPESLTFKGNLADSFETTDNQTFTIKLRSGAKWSDDKPITAEDVAYSLNLIANPDVETSFGVNISSLKGVKDTGKLDDGTTEISGVKVVDDSTLTLTTKTPVDPNYLKEMIGFNIYIVPKHIVEKEDLKNLSSSTFATAPTVSGSLYKFVKYEKDSYVQLEANPSYYKGEAKLKNVYLKIVNGTSLVTELESGGVDMAAGGGIGVIPVSDIDTLKKNSNLTFKSYPGFATQFMFINNDDFDAKVRLAMTYAIDREAIVKQLFRGNAEVLPTSYTSASKYYDKDLKAIPHDVAKAKALIKESGFDTSKEIELTVPTGNKAREQSANLIQQNLEEAGFKVKQVSFDFVTALANVRTGKYQLGLIGIPLTSDPDQTYLWSKSGTTNLSRVNDPKLEELIAQGKASTNMDDRKKIYDEIQAYWQEQAYAVGLYADYQYKVQSKNLDGGIKEFWVGSLYDMQDWTKK</sequence>
<dbReference type="Gene3D" id="3.10.105.10">
    <property type="entry name" value="Dipeptide-binding Protein, Domain 3"/>
    <property type="match status" value="1"/>
</dbReference>
<name>A0ABW5TL52_9ENTE</name>
<dbReference type="PANTHER" id="PTHR30290">
    <property type="entry name" value="PERIPLASMIC BINDING COMPONENT OF ABC TRANSPORTER"/>
    <property type="match status" value="1"/>
</dbReference>
<comment type="similarity">
    <text evidence="1">Belongs to the bacterial solute-binding protein 5 family.</text>
</comment>
<reference evidence="7" key="1">
    <citation type="journal article" date="2019" name="Int. J. Syst. Evol. Microbiol.">
        <title>The Global Catalogue of Microorganisms (GCM) 10K type strain sequencing project: providing services to taxonomists for standard genome sequencing and annotation.</title>
        <authorList>
            <consortium name="The Broad Institute Genomics Platform"/>
            <consortium name="The Broad Institute Genome Sequencing Center for Infectious Disease"/>
            <person name="Wu L."/>
            <person name="Ma J."/>
        </authorList>
    </citation>
    <scope>NUCLEOTIDE SEQUENCE [LARGE SCALE GENOMIC DNA]</scope>
    <source>
        <strain evidence="7">TISTR 932</strain>
    </source>
</reference>
<evidence type="ECO:0000313" key="7">
    <source>
        <dbReference type="Proteomes" id="UP001597427"/>
    </source>
</evidence>
<keyword evidence="3 4" id="KW-0732">Signal</keyword>
<evidence type="ECO:0000256" key="2">
    <source>
        <dbReference type="ARBA" id="ARBA00022448"/>
    </source>
</evidence>
<evidence type="ECO:0000256" key="4">
    <source>
        <dbReference type="SAM" id="SignalP"/>
    </source>
</evidence>
<organism evidence="6 7">
    <name type="scientific">Enterococcus camelliae</name>
    <dbReference type="NCBI Taxonomy" id="453959"/>
    <lineage>
        <taxon>Bacteria</taxon>
        <taxon>Bacillati</taxon>
        <taxon>Bacillota</taxon>
        <taxon>Bacilli</taxon>
        <taxon>Lactobacillales</taxon>
        <taxon>Enterococcaceae</taxon>
        <taxon>Enterococcus</taxon>
    </lineage>
</organism>
<gene>
    <name evidence="6" type="ORF">ACFSR0_09630</name>
</gene>
<dbReference type="InterPro" id="IPR000914">
    <property type="entry name" value="SBP_5_dom"/>
</dbReference>
<dbReference type="PANTHER" id="PTHR30290:SF9">
    <property type="entry name" value="OLIGOPEPTIDE-BINDING PROTEIN APPA"/>
    <property type="match status" value="1"/>
</dbReference>
<evidence type="ECO:0000259" key="5">
    <source>
        <dbReference type="Pfam" id="PF00496"/>
    </source>
</evidence>
<dbReference type="Pfam" id="PF00496">
    <property type="entry name" value="SBP_bac_5"/>
    <property type="match status" value="1"/>
</dbReference>
<comment type="caution">
    <text evidence="6">The sequence shown here is derived from an EMBL/GenBank/DDBJ whole genome shotgun (WGS) entry which is preliminary data.</text>
</comment>
<dbReference type="InterPro" id="IPR030678">
    <property type="entry name" value="Peptide/Ni-bd"/>
</dbReference>
<feature type="chain" id="PRO_5045144105" evidence="4">
    <location>
        <begin position="25"/>
        <end position="545"/>
    </location>
</feature>
<feature type="domain" description="Solute-binding protein family 5" evidence="5">
    <location>
        <begin position="90"/>
        <end position="466"/>
    </location>
</feature>